<feature type="transmembrane region" description="Helical" evidence="1">
    <location>
        <begin position="232"/>
        <end position="253"/>
    </location>
</feature>
<dbReference type="InterPro" id="IPR002994">
    <property type="entry name" value="Surf1/Shy1"/>
</dbReference>
<sequence length="279" mass="30952">MTLGPEISSVQEFPPTLREVMLRPRWLGMLTICLMVAAIFAWLLQWQLSRVVNTDPMPEGATEQVLPIDDVLVPGDYIQGPYIGQRVDVSGAWDAEDFVVITHRYNEGDDGFWVAGRLETDDGASLAVAVGFAESREQADAAAEALSREVSHETVQVTGRLIADEGPQQPRGDDPFEITRMSPAQLFAVWNDPSGPVYRAYLTSEDPVAGIADAGLAEISSPAPESESPINWLNLFYALEWAIFGAFSFYLWYRLAKDAWEREVEEFHGIDPDAVIDDE</sequence>
<evidence type="ECO:0000313" key="3">
    <source>
        <dbReference type="Proteomes" id="UP001519362"/>
    </source>
</evidence>
<organism evidence="2 3">
    <name type="scientific">Microbacterium amylolyticum</name>
    <dbReference type="NCBI Taxonomy" id="936337"/>
    <lineage>
        <taxon>Bacteria</taxon>
        <taxon>Bacillati</taxon>
        <taxon>Actinomycetota</taxon>
        <taxon>Actinomycetes</taxon>
        <taxon>Micrococcales</taxon>
        <taxon>Microbacteriaceae</taxon>
        <taxon>Microbacterium</taxon>
    </lineage>
</organism>
<proteinExistence type="inferred from homology"/>
<gene>
    <name evidence="2" type="ORF">JOF34_002002</name>
</gene>
<accession>A0ABS4ZLT4</accession>
<dbReference type="RefSeq" id="WP_165134035.1">
    <property type="nucleotide sequence ID" value="NZ_CP049253.1"/>
</dbReference>
<keyword evidence="1" id="KW-0472">Membrane</keyword>
<keyword evidence="3" id="KW-1185">Reference proteome</keyword>
<evidence type="ECO:0000313" key="2">
    <source>
        <dbReference type="EMBL" id="MBP2437416.1"/>
    </source>
</evidence>
<name>A0ABS4ZLT4_9MICO</name>
<dbReference type="PROSITE" id="PS50895">
    <property type="entry name" value="SURF1"/>
    <property type="match status" value="1"/>
</dbReference>
<reference evidence="2 3" key="1">
    <citation type="submission" date="2021-03" db="EMBL/GenBank/DDBJ databases">
        <title>Sequencing the genomes of 1000 actinobacteria strains.</title>
        <authorList>
            <person name="Klenk H.-P."/>
        </authorList>
    </citation>
    <scope>NUCLEOTIDE SEQUENCE [LARGE SCALE GENOMIC DNA]</scope>
    <source>
        <strain evidence="2 3">DSM 24221</strain>
    </source>
</reference>
<dbReference type="Proteomes" id="UP001519362">
    <property type="component" value="Unassembled WGS sequence"/>
</dbReference>
<protein>
    <recommendedName>
        <fullName evidence="1">SURF1-like protein</fullName>
    </recommendedName>
</protein>
<comment type="caution">
    <text evidence="2">The sequence shown here is derived from an EMBL/GenBank/DDBJ whole genome shotgun (WGS) entry which is preliminary data.</text>
</comment>
<keyword evidence="1" id="KW-0812">Transmembrane</keyword>
<feature type="transmembrane region" description="Helical" evidence="1">
    <location>
        <begin position="26"/>
        <end position="44"/>
    </location>
</feature>
<comment type="subcellular location">
    <subcellularLocation>
        <location evidence="1">Cell membrane</location>
        <topology evidence="1">Multi-pass membrane protein</topology>
    </subcellularLocation>
</comment>
<keyword evidence="1" id="KW-1003">Cell membrane</keyword>
<comment type="similarity">
    <text evidence="1">Belongs to the SURF1 family.</text>
</comment>
<dbReference type="EMBL" id="JAGIOL010000001">
    <property type="protein sequence ID" value="MBP2437416.1"/>
    <property type="molecule type" value="Genomic_DNA"/>
</dbReference>
<keyword evidence="1" id="KW-1133">Transmembrane helix</keyword>
<evidence type="ECO:0000256" key="1">
    <source>
        <dbReference type="RuleBase" id="RU363076"/>
    </source>
</evidence>
<dbReference type="Pfam" id="PF02104">
    <property type="entry name" value="SURF1"/>
    <property type="match status" value="1"/>
</dbReference>